<dbReference type="RefSeq" id="WP_134989760.1">
    <property type="nucleotide sequence ID" value="NZ_KQ969337.1"/>
</dbReference>
<reference evidence="1 2" key="1">
    <citation type="submission" date="2016-01" db="EMBL/GenBank/DDBJ databases">
        <title>Highly variable Streptococcus oralis are common among viridans streptococci isolated from primates.</title>
        <authorList>
            <person name="Denapaite D."/>
            <person name="Rieger M."/>
            <person name="Koendgen S."/>
            <person name="Brueckner R."/>
            <person name="Ochigava I."/>
            <person name="Kappeler P."/>
            <person name="Maetz-Rensing K."/>
            <person name="Leendertz F."/>
            <person name="Hakenbeck R."/>
        </authorList>
    </citation>
    <scope>NUCLEOTIDE SEQUENCE [LARGE SCALE GENOMIC DNA]</scope>
    <source>
        <strain evidence="1 2">DD14</strain>
    </source>
</reference>
<name>A0A139P729_STROR</name>
<dbReference type="Proteomes" id="UP000070497">
    <property type="component" value="Unassembled WGS sequence"/>
</dbReference>
<dbReference type="PATRIC" id="fig|1303.77.peg.268"/>
<sequence>MLKEKYGDLFHISDDDYEKAATHYDEYLAIFHDLVQGDIFDADNLRERIEKSNPWKNSGYSDGKYEFISLAGTDCDILAPLLIDNIENSQQEDAKEVIQARFKDFEHAFDGNFINPRVILLGINPKMSSEHDSYGLKDTVYKEPFNTNRPILENDYYYGDSSIFYAKMKEHKEHQALKDIHSKMISNEDEVTPVALWEFFPYASEGETVWQKGYSISKSLKRYFQLKEILPSQIWMVCLLTYTIKHSEKHSEKLFLFLRKNNQDFRNHFLNKYFEAIQIMNKENIKVLSKKSGSSKYLSNGNVKPYFSGTTTNIRTDKVEHFFEDLWDISSNTK</sequence>
<dbReference type="AlphaFoldDB" id="A0A139P729"/>
<evidence type="ECO:0000313" key="1">
    <source>
        <dbReference type="EMBL" id="KXT84066.1"/>
    </source>
</evidence>
<dbReference type="EMBL" id="LQRI01000047">
    <property type="protein sequence ID" value="KXT84066.1"/>
    <property type="molecule type" value="Genomic_DNA"/>
</dbReference>
<protein>
    <submittedName>
        <fullName evidence="1">Uncharacterized protein</fullName>
    </submittedName>
</protein>
<proteinExistence type="predicted"/>
<organism evidence="1 2">
    <name type="scientific">Streptococcus oralis</name>
    <dbReference type="NCBI Taxonomy" id="1303"/>
    <lineage>
        <taxon>Bacteria</taxon>
        <taxon>Bacillati</taxon>
        <taxon>Bacillota</taxon>
        <taxon>Bacilli</taxon>
        <taxon>Lactobacillales</taxon>
        <taxon>Streptococcaceae</taxon>
        <taxon>Streptococcus</taxon>
    </lineage>
</organism>
<accession>A0A139P729</accession>
<comment type="caution">
    <text evidence="1">The sequence shown here is derived from an EMBL/GenBank/DDBJ whole genome shotgun (WGS) entry which is preliminary data.</text>
</comment>
<evidence type="ECO:0000313" key="2">
    <source>
        <dbReference type="Proteomes" id="UP000070497"/>
    </source>
</evidence>
<gene>
    <name evidence="1" type="ORF">SORDD14_00230</name>
</gene>